<dbReference type="GO" id="GO:0008033">
    <property type="term" value="P:tRNA processing"/>
    <property type="evidence" value="ECO:0007669"/>
    <property type="project" value="TreeGrafter"/>
</dbReference>
<dbReference type="AlphaFoldDB" id="A0A6A6PBU3"/>
<dbReference type="GO" id="GO:0005655">
    <property type="term" value="C:nucleolar ribonuclease P complex"/>
    <property type="evidence" value="ECO:0007669"/>
    <property type="project" value="TreeGrafter"/>
</dbReference>
<evidence type="ECO:0000313" key="2">
    <source>
        <dbReference type="EMBL" id="KAF2461217.1"/>
    </source>
</evidence>
<dbReference type="EMBL" id="MU001672">
    <property type="protein sequence ID" value="KAF2461217.1"/>
    <property type="molecule type" value="Genomic_DNA"/>
</dbReference>
<dbReference type="Pfam" id="PF04032">
    <property type="entry name" value="Rpr2"/>
    <property type="match status" value="1"/>
</dbReference>
<protein>
    <recommendedName>
        <fullName evidence="4">RNAse P Rpr2/Rpp21/SNM1 subunit domain-containing protein</fullName>
    </recommendedName>
</protein>
<gene>
    <name evidence="2" type="ORF">BDY21DRAFT_279526</name>
</gene>
<dbReference type="Proteomes" id="UP000799766">
    <property type="component" value="Unassembled WGS sequence"/>
</dbReference>
<evidence type="ECO:0000313" key="3">
    <source>
        <dbReference type="Proteomes" id="UP000799766"/>
    </source>
</evidence>
<dbReference type="PANTHER" id="PTHR14742:SF3">
    <property type="entry name" value="RIBONUCLEASE MRP PROTEIN SUBUNIT SNM1"/>
    <property type="match status" value="1"/>
</dbReference>
<name>A0A6A6PBU3_9PEZI</name>
<feature type="region of interest" description="Disordered" evidence="1">
    <location>
        <begin position="100"/>
        <end position="127"/>
    </location>
</feature>
<dbReference type="OrthoDB" id="438080at2759"/>
<evidence type="ECO:0000256" key="1">
    <source>
        <dbReference type="SAM" id="MobiDB-lite"/>
    </source>
</evidence>
<dbReference type="PANTHER" id="PTHR14742">
    <property type="entry name" value="RIBONUCLEASE P SUBUNIT P21"/>
    <property type="match status" value="1"/>
</dbReference>
<organism evidence="2 3">
    <name type="scientific">Lineolata rhizophorae</name>
    <dbReference type="NCBI Taxonomy" id="578093"/>
    <lineage>
        <taxon>Eukaryota</taxon>
        <taxon>Fungi</taxon>
        <taxon>Dikarya</taxon>
        <taxon>Ascomycota</taxon>
        <taxon>Pezizomycotina</taxon>
        <taxon>Dothideomycetes</taxon>
        <taxon>Dothideomycetes incertae sedis</taxon>
        <taxon>Lineolatales</taxon>
        <taxon>Lineolataceae</taxon>
        <taxon>Lineolata</taxon>
    </lineage>
</organism>
<reference evidence="2" key="1">
    <citation type="journal article" date="2020" name="Stud. Mycol.">
        <title>101 Dothideomycetes genomes: a test case for predicting lifestyles and emergence of pathogens.</title>
        <authorList>
            <person name="Haridas S."/>
            <person name="Albert R."/>
            <person name="Binder M."/>
            <person name="Bloem J."/>
            <person name="Labutti K."/>
            <person name="Salamov A."/>
            <person name="Andreopoulos B."/>
            <person name="Baker S."/>
            <person name="Barry K."/>
            <person name="Bills G."/>
            <person name="Bluhm B."/>
            <person name="Cannon C."/>
            <person name="Castanera R."/>
            <person name="Culley D."/>
            <person name="Daum C."/>
            <person name="Ezra D."/>
            <person name="Gonzalez J."/>
            <person name="Henrissat B."/>
            <person name="Kuo A."/>
            <person name="Liang C."/>
            <person name="Lipzen A."/>
            <person name="Lutzoni F."/>
            <person name="Magnuson J."/>
            <person name="Mondo S."/>
            <person name="Nolan M."/>
            <person name="Ohm R."/>
            <person name="Pangilinan J."/>
            <person name="Park H.-J."/>
            <person name="Ramirez L."/>
            <person name="Alfaro M."/>
            <person name="Sun H."/>
            <person name="Tritt A."/>
            <person name="Yoshinaga Y."/>
            <person name="Zwiers L.-H."/>
            <person name="Turgeon B."/>
            <person name="Goodwin S."/>
            <person name="Spatafora J."/>
            <person name="Crous P."/>
            <person name="Grigoriev I."/>
        </authorList>
    </citation>
    <scope>NUCLEOTIDE SEQUENCE</scope>
    <source>
        <strain evidence="2">ATCC 16933</strain>
    </source>
</reference>
<evidence type="ECO:0008006" key="4">
    <source>
        <dbReference type="Google" id="ProtNLM"/>
    </source>
</evidence>
<accession>A0A6A6PBU3</accession>
<dbReference type="InterPro" id="IPR007175">
    <property type="entry name" value="Rpr2/Snm1/Rpp21"/>
</dbReference>
<dbReference type="Gene3D" id="6.20.50.20">
    <property type="match status" value="1"/>
</dbReference>
<feature type="region of interest" description="Disordered" evidence="1">
    <location>
        <begin position="141"/>
        <end position="179"/>
    </location>
</feature>
<keyword evidence="3" id="KW-1185">Reference proteome</keyword>
<proteinExistence type="predicted"/>
<sequence>MARQALSRRLQFLHESAHTLAVQSPHAAAHLESQFDRLAVANELNLPDSRRRGVCGACGNVMVPGWSSHVKLEASRRKRKGKHVTDKIMVYQCDHCRLSTRRPVGDRNAPRPLESASKHEQPVSAAGSDVSLDVATIGLTGTTSANASSKKRAKARKQNNLQSLISKNKQDSTSKDGFGLDLMDFMKTG</sequence>